<feature type="transmembrane region" description="Helical" evidence="6">
    <location>
        <begin position="185"/>
        <end position="209"/>
    </location>
</feature>
<dbReference type="EMBL" id="QURL01000006">
    <property type="protein sequence ID" value="RFC62575.1"/>
    <property type="molecule type" value="Genomic_DNA"/>
</dbReference>
<dbReference type="PANTHER" id="PTHR10283:SF82">
    <property type="entry name" value="SOLUTE CARRIER FAMILY 13 MEMBER 2"/>
    <property type="match status" value="1"/>
</dbReference>
<feature type="transmembrane region" description="Helical" evidence="6">
    <location>
        <begin position="348"/>
        <end position="368"/>
    </location>
</feature>
<feature type="transmembrane region" description="Helical" evidence="6">
    <location>
        <begin position="310"/>
        <end position="327"/>
    </location>
</feature>
<reference evidence="7 8" key="1">
    <citation type="submission" date="2018-08" db="EMBL/GenBank/DDBJ databases">
        <title>Fulvimarina sp. 85, whole genome shotgun sequence.</title>
        <authorList>
            <person name="Tuo L."/>
        </authorList>
    </citation>
    <scope>NUCLEOTIDE SEQUENCE [LARGE SCALE GENOMIC DNA]</scope>
    <source>
        <strain evidence="7 8">85</strain>
    </source>
</reference>
<gene>
    <name evidence="7" type="ORF">DYI37_15095</name>
</gene>
<dbReference type="InterPro" id="IPR031312">
    <property type="entry name" value="Na/sul_symport_CS"/>
</dbReference>
<dbReference type="InterPro" id="IPR001898">
    <property type="entry name" value="SLC13A/DASS"/>
</dbReference>
<feature type="transmembrane region" description="Helical" evidence="6">
    <location>
        <begin position="135"/>
        <end position="151"/>
    </location>
</feature>
<sequence length="508" mass="53401">MGIGGQAGTTTEADSGEHGSLKPIQAALGILVFIVLLLLPPPEGLSIEGWRVVAVATLMIVWWITEAVPVPATALVPLALFPLTGATTMGAAAAPYADPTIFLFMGGFMLAGAMERWNLHRRIALNIVSRTGSRRHHIVGGFMVATAFLSMWVSNTATTVMMLPIAISIVGLVEDEVTDQKANHAFALALLLGVAYAASIGGVATLIGTPPNALLAGTLSQAYGYDLGFGRWMLIGMPVSIVMLLISWLILTRFAIRLSTEEIDGVQSVIKERLRGLGSMSRDEMLVGIVFAAAAILWVGRSWLQNFVPGLNDAGIAIGMALLLFLIPSTKGRGEALLDWRTASNLPWGVLILFGGGLSLAAAVVATGLDEWIGDAIGGFAGALALIVLVLVVSAIILLLTEFTSNTATAATFLPLLAALSLNLGENPLMLAVPAALAASMAFMMPVATPPNALVFSSGRISIPEMIRYGIWHNIAALVVISSFGYLILTTLFGVQIGQLPDWAMPAR</sequence>
<feature type="transmembrane region" description="Helical" evidence="6">
    <location>
        <begin position="157"/>
        <end position="173"/>
    </location>
</feature>
<keyword evidence="3 6" id="KW-0812">Transmembrane</keyword>
<feature type="transmembrane region" description="Helical" evidence="6">
    <location>
        <begin position="229"/>
        <end position="251"/>
    </location>
</feature>
<evidence type="ECO:0000256" key="2">
    <source>
        <dbReference type="ARBA" id="ARBA00022448"/>
    </source>
</evidence>
<dbReference type="Proteomes" id="UP000264310">
    <property type="component" value="Unassembled WGS sequence"/>
</dbReference>
<feature type="transmembrane region" description="Helical" evidence="6">
    <location>
        <begin position="380"/>
        <end position="400"/>
    </location>
</feature>
<organism evidence="7 8">
    <name type="scientific">Fulvimarina endophytica</name>
    <dbReference type="NCBI Taxonomy" id="2293836"/>
    <lineage>
        <taxon>Bacteria</taxon>
        <taxon>Pseudomonadati</taxon>
        <taxon>Pseudomonadota</taxon>
        <taxon>Alphaproteobacteria</taxon>
        <taxon>Hyphomicrobiales</taxon>
        <taxon>Aurantimonadaceae</taxon>
        <taxon>Fulvimarina</taxon>
    </lineage>
</organism>
<feature type="transmembrane region" description="Helical" evidence="6">
    <location>
        <begin position="475"/>
        <end position="498"/>
    </location>
</feature>
<evidence type="ECO:0000256" key="1">
    <source>
        <dbReference type="ARBA" id="ARBA00004141"/>
    </source>
</evidence>
<proteinExistence type="predicted"/>
<feature type="transmembrane region" description="Helical" evidence="6">
    <location>
        <begin position="431"/>
        <end position="454"/>
    </location>
</feature>
<accession>A0A371X048</accession>
<name>A0A371X048_9HYPH</name>
<evidence type="ECO:0000313" key="8">
    <source>
        <dbReference type="Proteomes" id="UP000264310"/>
    </source>
</evidence>
<keyword evidence="4 6" id="KW-1133">Transmembrane helix</keyword>
<feature type="transmembrane region" description="Helical" evidence="6">
    <location>
        <begin position="52"/>
        <end position="76"/>
    </location>
</feature>
<dbReference type="OrthoDB" id="9766267at2"/>
<feature type="transmembrane region" description="Helical" evidence="6">
    <location>
        <begin position="285"/>
        <end position="304"/>
    </location>
</feature>
<dbReference type="RefSeq" id="WP_116684098.1">
    <property type="nucleotide sequence ID" value="NZ_QURL01000006.1"/>
</dbReference>
<comment type="caution">
    <text evidence="7">The sequence shown here is derived from an EMBL/GenBank/DDBJ whole genome shotgun (WGS) entry which is preliminary data.</text>
</comment>
<evidence type="ECO:0000313" key="7">
    <source>
        <dbReference type="EMBL" id="RFC62575.1"/>
    </source>
</evidence>
<keyword evidence="5 6" id="KW-0472">Membrane</keyword>
<comment type="subcellular location">
    <subcellularLocation>
        <location evidence="1">Membrane</location>
        <topology evidence="1">Multi-pass membrane protein</topology>
    </subcellularLocation>
</comment>
<dbReference type="Pfam" id="PF00939">
    <property type="entry name" value="Na_sulph_symp"/>
    <property type="match status" value="1"/>
</dbReference>
<keyword evidence="8" id="KW-1185">Reference proteome</keyword>
<dbReference type="CDD" id="cd01115">
    <property type="entry name" value="SLC13_permease"/>
    <property type="match status" value="1"/>
</dbReference>
<feature type="transmembrane region" description="Helical" evidence="6">
    <location>
        <begin position="407"/>
        <end position="425"/>
    </location>
</feature>
<keyword evidence="2" id="KW-0813">Transport</keyword>
<evidence type="ECO:0000256" key="6">
    <source>
        <dbReference type="SAM" id="Phobius"/>
    </source>
</evidence>
<dbReference type="PROSITE" id="PS01271">
    <property type="entry name" value="NA_SULFATE"/>
    <property type="match status" value="1"/>
</dbReference>
<evidence type="ECO:0000256" key="3">
    <source>
        <dbReference type="ARBA" id="ARBA00022692"/>
    </source>
</evidence>
<feature type="transmembrane region" description="Helical" evidence="6">
    <location>
        <begin position="24"/>
        <end position="40"/>
    </location>
</feature>
<dbReference type="AlphaFoldDB" id="A0A371X048"/>
<dbReference type="NCBIfam" id="TIGR00785">
    <property type="entry name" value="dass"/>
    <property type="match status" value="1"/>
</dbReference>
<feature type="transmembrane region" description="Helical" evidence="6">
    <location>
        <begin position="96"/>
        <end position="114"/>
    </location>
</feature>
<evidence type="ECO:0000256" key="4">
    <source>
        <dbReference type="ARBA" id="ARBA00022989"/>
    </source>
</evidence>
<protein>
    <submittedName>
        <fullName evidence="7">DASS family sodium-coupled anion symporter</fullName>
    </submittedName>
</protein>
<dbReference type="GO" id="GO:0015141">
    <property type="term" value="F:succinate transmembrane transporter activity"/>
    <property type="evidence" value="ECO:0007669"/>
    <property type="project" value="UniProtKB-ARBA"/>
</dbReference>
<dbReference type="PANTHER" id="PTHR10283">
    <property type="entry name" value="SOLUTE CARRIER FAMILY 13 MEMBER"/>
    <property type="match status" value="1"/>
</dbReference>
<evidence type="ECO:0000256" key="5">
    <source>
        <dbReference type="ARBA" id="ARBA00023136"/>
    </source>
</evidence>
<dbReference type="GO" id="GO:0005886">
    <property type="term" value="C:plasma membrane"/>
    <property type="evidence" value="ECO:0007669"/>
    <property type="project" value="TreeGrafter"/>
</dbReference>